<comment type="caution">
    <text evidence="3">The sequence shown here is derived from an EMBL/GenBank/DDBJ whole genome shotgun (WGS) entry which is preliminary data.</text>
</comment>
<keyword evidence="4" id="KW-1185">Reference proteome</keyword>
<reference evidence="4" key="1">
    <citation type="journal article" date="2021" name="Syst. Appl. Microbiol.">
        <title>Roseomonas hellenica sp. nov., isolated from roots of wild-growing Alkanna tinctoria.</title>
        <authorList>
            <person name="Rat A."/>
            <person name="Naranjo H.D."/>
            <person name="Lebbe L."/>
            <person name="Cnockaert M."/>
            <person name="Krigas N."/>
            <person name="Grigoriadou K."/>
            <person name="Maloupa E."/>
            <person name="Willems A."/>
        </authorList>
    </citation>
    <scope>NUCLEOTIDE SEQUENCE [LARGE SCALE GENOMIC DNA]</scope>
    <source>
        <strain evidence="4">LMG 31523</strain>
    </source>
</reference>
<keyword evidence="2" id="KW-0472">Membrane</keyword>
<feature type="transmembrane region" description="Helical" evidence="2">
    <location>
        <begin position="67"/>
        <end position="97"/>
    </location>
</feature>
<dbReference type="PANTHER" id="PTHR41795">
    <property type="entry name" value="EXOPOLYSACCHARIDE SYNTHESIS PROTEIN"/>
    <property type="match status" value="1"/>
</dbReference>
<feature type="region of interest" description="Disordered" evidence="1">
    <location>
        <begin position="1"/>
        <end position="26"/>
    </location>
</feature>
<evidence type="ECO:0000256" key="1">
    <source>
        <dbReference type="SAM" id="MobiDB-lite"/>
    </source>
</evidence>
<evidence type="ECO:0000313" key="3">
    <source>
        <dbReference type="EMBL" id="MBR0668299.1"/>
    </source>
</evidence>
<gene>
    <name evidence="3" type="ORF">GXW71_28360</name>
</gene>
<dbReference type="InterPro" id="IPR010331">
    <property type="entry name" value="ExoD"/>
</dbReference>
<keyword evidence="2" id="KW-1133">Transmembrane helix</keyword>
<accession>A0ABS5F6X1</accession>
<dbReference type="Pfam" id="PF06055">
    <property type="entry name" value="ExoD"/>
    <property type="match status" value="1"/>
</dbReference>
<organism evidence="3 4">
    <name type="scientific">Plastoroseomonas hellenica</name>
    <dbReference type="NCBI Taxonomy" id="2687306"/>
    <lineage>
        <taxon>Bacteria</taxon>
        <taxon>Pseudomonadati</taxon>
        <taxon>Pseudomonadota</taxon>
        <taxon>Alphaproteobacteria</taxon>
        <taxon>Acetobacterales</taxon>
        <taxon>Acetobacteraceae</taxon>
        <taxon>Plastoroseomonas</taxon>
    </lineage>
</organism>
<sequence length="230" mass="24388">MPRAAVPSWRSASRSSPGADLLEGVTEPPGAVNHEAPISRLVAEVVARCPGERVTLGELAELFGDRAFGLLILLLCLPALLPGVAMVFGVPILILGIQMGFGLRRPKLPRFLARRSLKRDDILRLTQASSRWLSKVERYVRPRPGPFLSPAGDRAVGWLAAYAAVMLILPGPGTNGPPAFGTIVMALGVLEADNRTVGIGIVATALGNIFATAMLVALGWIGIAALNWIF</sequence>
<proteinExistence type="predicted"/>
<protein>
    <submittedName>
        <fullName evidence="3">Exopolysaccharide biosynthesis protein</fullName>
    </submittedName>
</protein>
<evidence type="ECO:0000256" key="2">
    <source>
        <dbReference type="SAM" id="Phobius"/>
    </source>
</evidence>
<dbReference type="Proteomes" id="UP001196870">
    <property type="component" value="Unassembled WGS sequence"/>
</dbReference>
<feature type="transmembrane region" description="Helical" evidence="2">
    <location>
        <begin position="205"/>
        <end position="229"/>
    </location>
</feature>
<dbReference type="EMBL" id="JAAGBB010000053">
    <property type="protein sequence ID" value="MBR0668299.1"/>
    <property type="molecule type" value="Genomic_DNA"/>
</dbReference>
<evidence type="ECO:0000313" key="4">
    <source>
        <dbReference type="Proteomes" id="UP001196870"/>
    </source>
</evidence>
<name>A0ABS5F6X1_9PROT</name>
<keyword evidence="2" id="KW-0812">Transmembrane</keyword>
<dbReference type="PIRSF" id="PIRSF033239">
    <property type="entry name" value="ExoD"/>
    <property type="match status" value="1"/>
</dbReference>
<dbReference type="PANTHER" id="PTHR41795:SF1">
    <property type="entry name" value="EXOPOLYSACCHARIDE SYNTHESIS PROTEIN"/>
    <property type="match status" value="1"/>
</dbReference>